<protein>
    <recommendedName>
        <fullName evidence="2">DUF7967 domain-containing protein</fullName>
    </recommendedName>
</protein>
<evidence type="ECO:0000313" key="3">
    <source>
        <dbReference type="EMBL" id="SEN44063.1"/>
    </source>
</evidence>
<dbReference type="EMBL" id="FOCX01000003">
    <property type="protein sequence ID" value="SEN44063.1"/>
    <property type="molecule type" value="Genomic_DNA"/>
</dbReference>
<feature type="domain" description="DUF7967" evidence="2">
    <location>
        <begin position="3"/>
        <end position="87"/>
    </location>
</feature>
<dbReference type="Proteomes" id="UP000198775">
    <property type="component" value="Unassembled WGS sequence"/>
</dbReference>
<dbReference type="InterPro" id="IPR058273">
    <property type="entry name" value="DUF7967"/>
</dbReference>
<dbReference type="OrthoDB" id="156620at2157"/>
<proteinExistence type="predicted"/>
<dbReference type="RefSeq" id="WP_092658023.1">
    <property type="nucleotide sequence ID" value="NZ_FOCX01000003.1"/>
</dbReference>
<dbReference type="AlphaFoldDB" id="A0A1H8GJC5"/>
<organism evidence="3 4">
    <name type="scientific">Halorientalis persicus</name>
    <dbReference type="NCBI Taxonomy" id="1367881"/>
    <lineage>
        <taxon>Archaea</taxon>
        <taxon>Methanobacteriati</taxon>
        <taxon>Methanobacteriota</taxon>
        <taxon>Stenosarchaea group</taxon>
        <taxon>Halobacteria</taxon>
        <taxon>Halobacteriales</taxon>
        <taxon>Haloarculaceae</taxon>
        <taxon>Halorientalis</taxon>
    </lineage>
</organism>
<name>A0A1H8GJC5_9EURY</name>
<evidence type="ECO:0000313" key="4">
    <source>
        <dbReference type="Proteomes" id="UP000198775"/>
    </source>
</evidence>
<feature type="region of interest" description="Disordered" evidence="1">
    <location>
        <begin position="59"/>
        <end position="87"/>
    </location>
</feature>
<gene>
    <name evidence="3" type="ORF">SAMN05216388_1003117</name>
</gene>
<evidence type="ECO:0000256" key="1">
    <source>
        <dbReference type="SAM" id="MobiDB-lite"/>
    </source>
</evidence>
<dbReference type="Pfam" id="PF25921">
    <property type="entry name" value="DUF7967"/>
    <property type="match status" value="1"/>
</dbReference>
<accession>A0A1H8GJC5</accession>
<reference evidence="4" key="1">
    <citation type="submission" date="2016-10" db="EMBL/GenBank/DDBJ databases">
        <authorList>
            <person name="Varghese N."/>
            <person name="Submissions S."/>
        </authorList>
    </citation>
    <scope>NUCLEOTIDE SEQUENCE [LARGE SCALE GENOMIC DNA]</scope>
    <source>
        <strain evidence="4">IBRC-M 10043</strain>
    </source>
</reference>
<evidence type="ECO:0000259" key="2">
    <source>
        <dbReference type="Pfam" id="PF25921"/>
    </source>
</evidence>
<keyword evidence="4" id="KW-1185">Reference proteome</keyword>
<sequence>MSDDTVRVWLVAREYEHEDMVKLVYATPAGERAVVQQRSTRMLFDSTVTAGLDVEPDRLEAVDPGDRQRYATEAERMAEKHDPDDEV</sequence>